<dbReference type="PANTHER" id="PTHR24113:SF12">
    <property type="entry name" value="RAN GTPASE-ACTIVATING PROTEIN 1"/>
    <property type="match status" value="1"/>
</dbReference>
<organism evidence="5 6">
    <name type="scientific">Zancudomyces culisetae</name>
    <name type="common">Gut fungus</name>
    <name type="synonym">Smittium culisetae</name>
    <dbReference type="NCBI Taxonomy" id="1213189"/>
    <lineage>
        <taxon>Eukaryota</taxon>
        <taxon>Fungi</taxon>
        <taxon>Fungi incertae sedis</taxon>
        <taxon>Zoopagomycota</taxon>
        <taxon>Kickxellomycotina</taxon>
        <taxon>Harpellomycetes</taxon>
        <taxon>Harpellales</taxon>
        <taxon>Legeriomycetaceae</taxon>
        <taxon>Zancudomyces</taxon>
    </lineage>
</organism>
<keyword evidence="6" id="KW-1185">Reference proteome</keyword>
<dbReference type="GO" id="GO:0048471">
    <property type="term" value="C:perinuclear region of cytoplasm"/>
    <property type="evidence" value="ECO:0007669"/>
    <property type="project" value="TreeGrafter"/>
</dbReference>
<dbReference type="GO" id="GO:0031267">
    <property type="term" value="F:small GTPase binding"/>
    <property type="evidence" value="ECO:0007669"/>
    <property type="project" value="TreeGrafter"/>
</dbReference>
<dbReference type="SUPFAM" id="SSF52047">
    <property type="entry name" value="RNI-like"/>
    <property type="match status" value="1"/>
</dbReference>
<evidence type="ECO:0000256" key="2">
    <source>
        <dbReference type="ARBA" id="ARBA00022614"/>
    </source>
</evidence>
<evidence type="ECO:0000256" key="4">
    <source>
        <dbReference type="SAM" id="MobiDB-lite"/>
    </source>
</evidence>
<keyword evidence="2" id="KW-0433">Leucine-rich repeat</keyword>
<feature type="region of interest" description="Disordered" evidence="4">
    <location>
        <begin position="183"/>
        <end position="202"/>
    </location>
</feature>
<sequence>MEIYEYHDYHQKKYTVGKNYQRMNNIQQFLETNVERRDLKTENESAGARIFGSITHKTPNSEDIADGFMKYLEKRIGVEPFAENYIKNTGFNNNASAVSGDTPLNKRFSRLVVDELEKKRISYAKPKEESSLDSFSPTFDIQYGKESYVTEYSSSYGSESNESTYVENYLASDADPNIYEEHRAPNSTPESLSEKTVNEAMQPKRGKNREIMRVRFVSPKGIVIYDPEEPGLSESEFFELNPKGNKSSERFGLKGLLKYSWRPKKEVVESVVQKNLNGLLGSYERSCSEYSEPKITQVVQALKDSIKNMEPLSVLKLNKVKGVDKCPRSLSDLIERFRRLRVLELEGCGLSDEFVKILSYTLMHSVSLESVNISNNPGITCAGLKYLSSSLFKIPTLNKVNFSGIPIKREGSKWLSNELANIPQRTNGSDFTLVLDNCSFNMQALERILDAVKNSNVTRLYLRKNGIGKQYSLAFRRFFSASNYSSLASSSYNSSYLSCTESSDSPISPVVSTSRLKFLDLSHNELSSGVSNIFSGLGNNIALETLVLRDTSINCEILASISNKLLSSLSLTLLDLSKNPLSADSSSNTANLFRFWLSRNISLKRLVLESCGINDEISAAIAESILKQNVIEGINLSNNPHISVNGIRPFARVAVSCPSFVSLKVSIASSDTVGTAVVDKISACCHSNAVNRIHSLRSNNLSP</sequence>
<dbReference type="GO" id="GO:0005634">
    <property type="term" value="C:nucleus"/>
    <property type="evidence" value="ECO:0007669"/>
    <property type="project" value="TreeGrafter"/>
</dbReference>
<evidence type="ECO:0000313" key="5">
    <source>
        <dbReference type="EMBL" id="OMH81156.1"/>
    </source>
</evidence>
<dbReference type="GO" id="GO:0006913">
    <property type="term" value="P:nucleocytoplasmic transport"/>
    <property type="evidence" value="ECO:0007669"/>
    <property type="project" value="TreeGrafter"/>
</dbReference>
<accession>A0A1R1PJL4</accession>
<dbReference type="PANTHER" id="PTHR24113">
    <property type="entry name" value="RAN GTPASE-ACTIVATING PROTEIN 1"/>
    <property type="match status" value="1"/>
</dbReference>
<dbReference type="OrthoDB" id="120976at2759"/>
<dbReference type="GO" id="GO:0005829">
    <property type="term" value="C:cytosol"/>
    <property type="evidence" value="ECO:0007669"/>
    <property type="project" value="TreeGrafter"/>
</dbReference>
<dbReference type="Pfam" id="PF00560">
    <property type="entry name" value="LRR_1"/>
    <property type="match status" value="1"/>
</dbReference>
<comment type="caution">
    <text evidence="5">The sequence shown here is derived from an EMBL/GenBank/DDBJ whole genome shotgun (WGS) entry which is preliminary data.</text>
</comment>
<name>A0A1R1PJL4_ZANCU</name>
<dbReference type="GO" id="GO:0005096">
    <property type="term" value="F:GTPase activator activity"/>
    <property type="evidence" value="ECO:0007669"/>
    <property type="project" value="UniProtKB-KW"/>
</dbReference>
<evidence type="ECO:0000256" key="3">
    <source>
        <dbReference type="ARBA" id="ARBA00022737"/>
    </source>
</evidence>
<dbReference type="EMBL" id="LSSK01000960">
    <property type="protein sequence ID" value="OMH81156.1"/>
    <property type="molecule type" value="Genomic_DNA"/>
</dbReference>
<proteinExistence type="predicted"/>
<reference evidence="6" key="1">
    <citation type="submission" date="2017-01" db="EMBL/GenBank/DDBJ databases">
        <authorList>
            <person name="Wang Y."/>
            <person name="White M."/>
            <person name="Kvist S."/>
            <person name="Moncalvo J.-M."/>
        </authorList>
    </citation>
    <scope>NUCLEOTIDE SEQUENCE [LARGE SCALE GENOMIC DNA]</scope>
    <source>
        <strain evidence="6">COL-18-3</strain>
    </source>
</reference>
<keyword evidence="3" id="KW-0677">Repeat</keyword>
<dbReference type="Pfam" id="PF13516">
    <property type="entry name" value="LRR_6"/>
    <property type="match status" value="1"/>
</dbReference>
<dbReference type="InterPro" id="IPR001611">
    <property type="entry name" value="Leu-rich_rpt"/>
</dbReference>
<dbReference type="InterPro" id="IPR027038">
    <property type="entry name" value="RanGap"/>
</dbReference>
<evidence type="ECO:0000313" key="6">
    <source>
        <dbReference type="Proteomes" id="UP000188320"/>
    </source>
</evidence>
<dbReference type="InterPro" id="IPR032675">
    <property type="entry name" value="LRR_dom_sf"/>
</dbReference>
<dbReference type="Proteomes" id="UP000188320">
    <property type="component" value="Unassembled WGS sequence"/>
</dbReference>
<protein>
    <submittedName>
        <fullName evidence="5">NACHT, LRR and PYD domains-containing protein 5</fullName>
    </submittedName>
</protein>
<gene>
    <name evidence="5" type="ORF">AX774_g5386</name>
</gene>
<keyword evidence="1" id="KW-0343">GTPase activation</keyword>
<dbReference type="AlphaFoldDB" id="A0A1R1PJL4"/>
<evidence type="ECO:0000256" key="1">
    <source>
        <dbReference type="ARBA" id="ARBA00022468"/>
    </source>
</evidence>
<dbReference type="Gene3D" id="3.80.10.10">
    <property type="entry name" value="Ribonuclease Inhibitor"/>
    <property type="match status" value="2"/>
</dbReference>